<reference evidence="2" key="1">
    <citation type="submission" date="2016-03" db="EMBL/GenBank/DDBJ databases">
        <authorList>
            <person name="Ploux O."/>
        </authorList>
    </citation>
    <scope>NUCLEOTIDE SEQUENCE [LARGE SCALE GENOMIC DNA]</scope>
</reference>
<gene>
    <name evidence="1" type="primary">83</name>
    <name evidence="1" type="ORF">SEA_YVONNETASTIC_83</name>
</gene>
<proteinExistence type="predicted"/>
<dbReference type="KEGG" id="vg:29125045"/>
<evidence type="ECO:0000313" key="2">
    <source>
        <dbReference type="Proteomes" id="UP000201371"/>
    </source>
</evidence>
<protein>
    <submittedName>
        <fullName evidence="1">Uncharacterized protein</fullName>
    </submittedName>
</protein>
<dbReference type="RefSeq" id="YP_009301137.1">
    <property type="nucleotide sequence ID" value="NC_031230.1"/>
</dbReference>
<dbReference type="GeneID" id="29125045"/>
<dbReference type="Proteomes" id="UP000201371">
    <property type="component" value="Segment"/>
</dbReference>
<name>A0A142K944_9CAUD</name>
<organism evidence="1 2">
    <name type="scientific">Gordonia phage Yvonnetastic</name>
    <dbReference type="NCBI Taxonomy" id="1821566"/>
    <lineage>
        <taxon>Viruses</taxon>
        <taxon>Duplodnaviria</taxon>
        <taxon>Heunggongvirae</taxon>
        <taxon>Uroviricota</taxon>
        <taxon>Caudoviricetes</taxon>
        <taxon>Yvonnevirus</taxon>
        <taxon>Yvonnevirus yvonnetastic</taxon>
        <taxon>Gordonia virus Yvonnetastic</taxon>
    </lineage>
</organism>
<accession>A0A142K944</accession>
<keyword evidence="2" id="KW-1185">Reference proteome</keyword>
<sequence length="58" mass="6956">MSELDDAEVDYGLSLAIPYFDPTDCYPEWSTDTLRDAYRAGWEDRELEYERCREEGRR</sequence>
<evidence type="ECO:0000313" key="1">
    <source>
        <dbReference type="EMBL" id="AMS02627.1"/>
    </source>
</evidence>
<dbReference type="EMBL" id="KU963248">
    <property type="protein sequence ID" value="AMS02627.1"/>
    <property type="molecule type" value="Genomic_DNA"/>
</dbReference>